<feature type="region of interest" description="Disordered" evidence="5">
    <location>
        <begin position="1"/>
        <end position="22"/>
    </location>
</feature>
<keyword evidence="9" id="KW-1185">Reference proteome</keyword>
<dbReference type="InterPro" id="IPR052727">
    <property type="entry name" value="Rab4/Rab5_effector"/>
</dbReference>
<evidence type="ECO:0000256" key="2">
    <source>
        <dbReference type="ARBA" id="ARBA00022771"/>
    </source>
</evidence>
<feature type="compositionally biased region" description="Polar residues" evidence="5">
    <location>
        <begin position="721"/>
        <end position="731"/>
    </location>
</feature>
<sequence length="986" mass="109999">MSMSASIRARSNTSPERSKRKCNTPYRLTTVGETEGRNLACLPKTSFVPTSDAASTRPTTAIRPNIPSDTAAFSRNSAQTCVSSPSISSGGPRPELQPEEVHYLIQKANESCAAVIRHAESLTRHKKWQSAGKYRGISLYRGNDLRLGTVAAPNDASQSNDVPRIPQSESLSGVVTVVGSIEDVAKYFDQQTTSEIRRKQLDDVLDTSVLYPIISGKPNAPLYRVAVKYIAWEAPSSWTRGRDFCYIECQNTFRHSSGRRGWVLSMHSIQMPACPERPGVVRCSVYNSGYVVVESSKPGCLDILHILQLNFKGHLPAFLVMQALKRKMGNLLQIRRELLSSRIQHRTILQHKELAPKNARSTCTCCSRKFSSFFARKTRCRICGQVVCHSCAPLMNYKTADKHGNVINKTRICTGCFRSSNSMDTVQPLHSQNESDTRHTFGSTSQFDGNSTCTSMSLGHSAIRSNVFDKALDGREAAVQRLTIDRKGNQVDDDPNMRTFIWIDSKPNDEQPIALLEQPNTFDKTDSERSSTRQAEPLNSLRFSHRRVSLGTTKRAMGKRLTEMSASERMEWIQNTYDQGGQLQTQPPPSREGSFVSKRTSSCSTSRPSGRISLGKAFKTAIPGSLSGSKLLISTLNYDTLDVEPGRIKSVSRQRCNSLDDIPIISVSSSNNSVKAEATDSIQFGTSSLMYQIDSYDDRVSCLEPEPEPSLNIGDIRTDSIDSSLPSTGDNQIDWDPSTYLSSSGISALHDDDVSREEEGEDDIEVVVDDDEERTSVFWDLGTFGNNPLDASDEYIPGFFDDDRYSTSSDYRPSSYFDDDDDAADEFSVKMSDEALHMTQLTHSSSNLQRLQDRMVKNSTEFRDTEDMLVVEEEHTKRMQDLDFKKFVFTRGTVEPGDSEAKDFTTSLPKVSMKTENAEDWRTSSFIKSVHQQHRNRMQSLQMKMQNLEENDANGSTYGSSYQSSGFAESMRSTSSSTSMMEKTTL</sequence>
<dbReference type="GO" id="GO:0008270">
    <property type="term" value="F:zinc ion binding"/>
    <property type="evidence" value="ECO:0007669"/>
    <property type="project" value="UniProtKB-KW"/>
</dbReference>
<dbReference type="SUPFAM" id="SSF57903">
    <property type="entry name" value="FYVE/PHD zinc finger"/>
    <property type="match status" value="1"/>
</dbReference>
<dbReference type="Gene3D" id="3.30.530.20">
    <property type="match status" value="1"/>
</dbReference>
<evidence type="ECO:0000259" key="6">
    <source>
        <dbReference type="PROSITE" id="PS50178"/>
    </source>
</evidence>
<dbReference type="STRING" id="65357.A0A024G8T0"/>
<feature type="compositionally biased region" description="Low complexity" evidence="5">
    <location>
        <begin position="83"/>
        <end position="92"/>
    </location>
</feature>
<dbReference type="PROSITE" id="PS50178">
    <property type="entry name" value="ZF_FYVE"/>
    <property type="match status" value="1"/>
</dbReference>
<evidence type="ECO:0000256" key="3">
    <source>
        <dbReference type="ARBA" id="ARBA00022833"/>
    </source>
</evidence>
<feature type="region of interest" description="Disordered" evidence="5">
    <location>
        <begin position="949"/>
        <end position="986"/>
    </location>
</feature>
<name>A0A024G8T0_9STRA</name>
<feature type="region of interest" description="Disordered" evidence="5">
    <location>
        <begin position="49"/>
        <end position="96"/>
    </location>
</feature>
<feature type="domain" description="START" evidence="7">
    <location>
        <begin position="242"/>
        <end position="344"/>
    </location>
</feature>
<evidence type="ECO:0000259" key="7">
    <source>
        <dbReference type="PROSITE" id="PS50848"/>
    </source>
</evidence>
<feature type="compositionally biased region" description="Polar residues" evidence="5">
    <location>
        <begin position="49"/>
        <end position="59"/>
    </location>
</feature>
<keyword evidence="3" id="KW-0862">Zinc</keyword>
<feature type="compositionally biased region" description="Polar residues" evidence="5">
    <location>
        <begin position="67"/>
        <end position="82"/>
    </location>
</feature>
<feature type="compositionally biased region" description="Low complexity" evidence="5">
    <location>
        <begin position="955"/>
        <end position="986"/>
    </location>
</feature>
<dbReference type="Gene3D" id="3.30.40.10">
    <property type="entry name" value="Zinc/RING finger domain, C3HC4 (zinc finger)"/>
    <property type="match status" value="1"/>
</dbReference>
<evidence type="ECO:0000256" key="4">
    <source>
        <dbReference type="PROSITE-ProRule" id="PRU00091"/>
    </source>
</evidence>
<dbReference type="OrthoDB" id="166801at2759"/>
<keyword evidence="2 4" id="KW-0863">Zinc-finger</keyword>
<evidence type="ECO:0000256" key="5">
    <source>
        <dbReference type="SAM" id="MobiDB-lite"/>
    </source>
</evidence>
<dbReference type="PANTHER" id="PTHR13510:SF44">
    <property type="entry name" value="RABENOSYN-5"/>
    <property type="match status" value="1"/>
</dbReference>
<dbReference type="SMART" id="SM00064">
    <property type="entry name" value="FYVE"/>
    <property type="match status" value="1"/>
</dbReference>
<feature type="compositionally biased region" description="Polar residues" evidence="5">
    <location>
        <begin position="1"/>
        <end position="15"/>
    </location>
</feature>
<feature type="compositionally biased region" description="Polar residues" evidence="5">
    <location>
        <begin position="597"/>
        <end position="608"/>
    </location>
</feature>
<dbReference type="InterPro" id="IPR017455">
    <property type="entry name" value="Znf_FYVE-rel"/>
</dbReference>
<feature type="domain" description="FYVE-type" evidence="6">
    <location>
        <begin position="357"/>
        <end position="421"/>
    </location>
</feature>
<dbReference type="AlphaFoldDB" id="A0A024G8T0"/>
<dbReference type="InterPro" id="IPR002913">
    <property type="entry name" value="START_lipid-bd_dom"/>
</dbReference>
<keyword evidence="1" id="KW-0479">Metal-binding</keyword>
<dbReference type="Pfam" id="PF01852">
    <property type="entry name" value="START"/>
    <property type="match status" value="1"/>
</dbReference>
<feature type="region of interest" description="Disordered" evidence="5">
    <location>
        <begin position="519"/>
        <end position="539"/>
    </location>
</feature>
<feature type="region of interest" description="Disordered" evidence="5">
    <location>
        <begin position="705"/>
        <end position="737"/>
    </location>
</feature>
<dbReference type="InterPro" id="IPR011011">
    <property type="entry name" value="Znf_FYVE_PHD"/>
</dbReference>
<dbReference type="InterPro" id="IPR000306">
    <property type="entry name" value="Znf_FYVE"/>
</dbReference>
<dbReference type="Proteomes" id="UP000053237">
    <property type="component" value="Unassembled WGS sequence"/>
</dbReference>
<comment type="caution">
    <text evidence="8">The sequence shown here is derived from an EMBL/GenBank/DDBJ whole genome shotgun (WGS) entry which is preliminary data.</text>
</comment>
<proteinExistence type="predicted"/>
<protein>
    <recommendedName>
        <fullName evidence="10">FYVE-type domain-containing protein</fullName>
    </recommendedName>
</protein>
<evidence type="ECO:0000313" key="9">
    <source>
        <dbReference type="Proteomes" id="UP000053237"/>
    </source>
</evidence>
<dbReference type="PANTHER" id="PTHR13510">
    <property type="entry name" value="FYVE-FINGER-CONTAINING RAB5 EFFECTOR PROTEIN RABENOSYN-5-RELATED"/>
    <property type="match status" value="1"/>
</dbReference>
<dbReference type="GO" id="GO:0008289">
    <property type="term" value="F:lipid binding"/>
    <property type="evidence" value="ECO:0007669"/>
    <property type="project" value="InterPro"/>
</dbReference>
<reference evidence="8 9" key="1">
    <citation type="submission" date="2012-05" db="EMBL/GenBank/DDBJ databases">
        <title>Recombination and specialization in a pathogen metapopulation.</title>
        <authorList>
            <person name="Gardiner A."/>
            <person name="Kemen E."/>
            <person name="Schultz-Larsen T."/>
            <person name="MacLean D."/>
            <person name="Van Oosterhout C."/>
            <person name="Jones J.D.G."/>
        </authorList>
    </citation>
    <scope>NUCLEOTIDE SEQUENCE [LARGE SCALE GENOMIC DNA]</scope>
    <source>
        <strain evidence="8 9">Ac Nc2</strain>
    </source>
</reference>
<evidence type="ECO:0000313" key="8">
    <source>
        <dbReference type="EMBL" id="CCI43074.1"/>
    </source>
</evidence>
<dbReference type="PROSITE" id="PS50848">
    <property type="entry name" value="START"/>
    <property type="match status" value="1"/>
</dbReference>
<dbReference type="Pfam" id="PF01363">
    <property type="entry name" value="FYVE"/>
    <property type="match status" value="1"/>
</dbReference>
<evidence type="ECO:0008006" key="10">
    <source>
        <dbReference type="Google" id="ProtNLM"/>
    </source>
</evidence>
<accession>A0A024G8T0</accession>
<organism evidence="8 9">
    <name type="scientific">Albugo candida</name>
    <dbReference type="NCBI Taxonomy" id="65357"/>
    <lineage>
        <taxon>Eukaryota</taxon>
        <taxon>Sar</taxon>
        <taxon>Stramenopiles</taxon>
        <taxon>Oomycota</taxon>
        <taxon>Peronosporomycetes</taxon>
        <taxon>Albuginales</taxon>
        <taxon>Albuginaceae</taxon>
        <taxon>Albugo</taxon>
    </lineage>
</organism>
<dbReference type="EMBL" id="CAIX01000043">
    <property type="protein sequence ID" value="CCI43074.1"/>
    <property type="molecule type" value="Genomic_DNA"/>
</dbReference>
<dbReference type="InterPro" id="IPR013083">
    <property type="entry name" value="Znf_RING/FYVE/PHD"/>
</dbReference>
<dbReference type="InParanoid" id="A0A024G8T0"/>
<evidence type="ECO:0000256" key="1">
    <source>
        <dbReference type="ARBA" id="ARBA00022723"/>
    </source>
</evidence>
<gene>
    <name evidence="8" type="ORF">BN9_038580</name>
</gene>
<dbReference type="SUPFAM" id="SSF55961">
    <property type="entry name" value="Bet v1-like"/>
    <property type="match status" value="1"/>
</dbReference>
<dbReference type="CDD" id="cd00065">
    <property type="entry name" value="FYVE_like_SF"/>
    <property type="match status" value="1"/>
</dbReference>
<feature type="region of interest" description="Disordered" evidence="5">
    <location>
        <begin position="579"/>
        <end position="609"/>
    </location>
</feature>
<dbReference type="InterPro" id="IPR023393">
    <property type="entry name" value="START-like_dom_sf"/>
</dbReference>